<feature type="compositionally biased region" description="Low complexity" evidence="6">
    <location>
        <begin position="533"/>
        <end position="601"/>
    </location>
</feature>
<dbReference type="SMART" id="SM00304">
    <property type="entry name" value="HAMP"/>
    <property type="match status" value="1"/>
</dbReference>
<proteinExistence type="inferred from homology"/>
<dbReference type="GO" id="GO:0007165">
    <property type="term" value="P:signal transduction"/>
    <property type="evidence" value="ECO:0007669"/>
    <property type="project" value="UniProtKB-KW"/>
</dbReference>
<dbReference type="Pfam" id="PF00015">
    <property type="entry name" value="MCPsignal"/>
    <property type="match status" value="1"/>
</dbReference>
<evidence type="ECO:0000259" key="9">
    <source>
        <dbReference type="PROSITE" id="PS50885"/>
    </source>
</evidence>
<dbReference type="SMART" id="SM00283">
    <property type="entry name" value="MA"/>
    <property type="match status" value="1"/>
</dbReference>
<dbReference type="GO" id="GO:0005886">
    <property type="term" value="C:plasma membrane"/>
    <property type="evidence" value="ECO:0007669"/>
    <property type="project" value="TreeGrafter"/>
</dbReference>
<evidence type="ECO:0000313" key="10">
    <source>
        <dbReference type="EMBL" id="PIM53211.1"/>
    </source>
</evidence>
<dbReference type="Pfam" id="PF12729">
    <property type="entry name" value="4HB_MCP_1"/>
    <property type="match status" value="1"/>
</dbReference>
<keyword evidence="2" id="KW-0488">Methylation</keyword>
<feature type="domain" description="HAMP" evidence="9">
    <location>
        <begin position="218"/>
        <end position="271"/>
    </location>
</feature>
<evidence type="ECO:0000256" key="6">
    <source>
        <dbReference type="SAM" id="MobiDB-lite"/>
    </source>
</evidence>
<feature type="transmembrane region" description="Helical" evidence="7">
    <location>
        <begin position="193"/>
        <end position="214"/>
    </location>
</feature>
<dbReference type="InterPro" id="IPR003660">
    <property type="entry name" value="HAMP_dom"/>
</dbReference>
<dbReference type="PROSITE" id="PS50885">
    <property type="entry name" value="HAMP"/>
    <property type="match status" value="1"/>
</dbReference>
<feature type="region of interest" description="Disordered" evidence="6">
    <location>
        <begin position="533"/>
        <end position="634"/>
    </location>
</feature>
<name>A0A2G9C9T9_9BURK</name>
<dbReference type="PRINTS" id="PR00260">
    <property type="entry name" value="CHEMTRNSDUCR"/>
</dbReference>
<dbReference type="Pfam" id="PF00672">
    <property type="entry name" value="HAMP"/>
    <property type="match status" value="1"/>
</dbReference>
<accession>A0A2G9C9T9</accession>
<protein>
    <submittedName>
        <fullName evidence="10">Methyl-accepting chemotaxis protein</fullName>
    </submittedName>
</protein>
<keyword evidence="4" id="KW-0807">Transducer</keyword>
<dbReference type="InterPro" id="IPR024478">
    <property type="entry name" value="HlyB_4HB_MCP"/>
</dbReference>
<reference evidence="10 11" key="1">
    <citation type="submission" date="2017-11" db="EMBL/GenBank/DDBJ databases">
        <title>Draft genome sequence of Mitsuaria sp. HWN-4.</title>
        <authorList>
            <person name="Gundlapally S.R."/>
        </authorList>
    </citation>
    <scope>NUCLEOTIDE SEQUENCE [LARGE SCALE GENOMIC DNA]</scope>
    <source>
        <strain evidence="10 11">HWN-4</strain>
    </source>
</reference>
<dbReference type="InterPro" id="IPR051310">
    <property type="entry name" value="MCP_chemotaxis"/>
</dbReference>
<dbReference type="Gene3D" id="1.10.287.950">
    <property type="entry name" value="Methyl-accepting chemotaxis protein"/>
    <property type="match status" value="1"/>
</dbReference>
<dbReference type="GO" id="GO:0004888">
    <property type="term" value="F:transmembrane signaling receptor activity"/>
    <property type="evidence" value="ECO:0007669"/>
    <property type="project" value="InterPro"/>
</dbReference>
<feature type="coiled-coil region" evidence="5">
    <location>
        <begin position="155"/>
        <end position="182"/>
    </location>
</feature>
<evidence type="ECO:0000256" key="4">
    <source>
        <dbReference type="PROSITE-ProRule" id="PRU00284"/>
    </source>
</evidence>
<evidence type="ECO:0000313" key="11">
    <source>
        <dbReference type="Proteomes" id="UP000231501"/>
    </source>
</evidence>
<dbReference type="OrthoDB" id="9151832at2"/>
<keyword evidence="7" id="KW-1133">Transmembrane helix</keyword>
<dbReference type="RefSeq" id="WP_099861656.1">
    <property type="nucleotide sequence ID" value="NZ_PEOG01000024.1"/>
</dbReference>
<comment type="similarity">
    <text evidence="3">Belongs to the methyl-accepting chemotaxis (MCP) protein family.</text>
</comment>
<evidence type="ECO:0000256" key="2">
    <source>
        <dbReference type="ARBA" id="ARBA00022481"/>
    </source>
</evidence>
<feature type="transmembrane region" description="Helical" evidence="7">
    <location>
        <begin position="16"/>
        <end position="36"/>
    </location>
</feature>
<comment type="subcellular location">
    <subcellularLocation>
        <location evidence="1">Membrane</location>
    </subcellularLocation>
</comment>
<dbReference type="InterPro" id="IPR004090">
    <property type="entry name" value="Chemotax_Me-accpt_rcpt"/>
</dbReference>
<keyword evidence="11" id="KW-1185">Reference proteome</keyword>
<organism evidence="10 11">
    <name type="scientific">Roseateles chitinivorans</name>
    <dbReference type="NCBI Taxonomy" id="2917965"/>
    <lineage>
        <taxon>Bacteria</taxon>
        <taxon>Pseudomonadati</taxon>
        <taxon>Pseudomonadota</taxon>
        <taxon>Betaproteobacteria</taxon>
        <taxon>Burkholderiales</taxon>
        <taxon>Sphaerotilaceae</taxon>
        <taxon>Roseateles</taxon>
    </lineage>
</organism>
<comment type="caution">
    <text evidence="10">The sequence shown here is derived from an EMBL/GenBank/DDBJ whole genome shotgun (WGS) entry which is preliminary data.</text>
</comment>
<gene>
    <name evidence="10" type="ORF">CS062_10785</name>
</gene>
<dbReference type="SUPFAM" id="SSF58104">
    <property type="entry name" value="Methyl-accepting chemotaxis protein (MCP) signaling domain"/>
    <property type="match status" value="1"/>
</dbReference>
<dbReference type="GO" id="GO:0006935">
    <property type="term" value="P:chemotaxis"/>
    <property type="evidence" value="ECO:0007669"/>
    <property type="project" value="InterPro"/>
</dbReference>
<dbReference type="FunFam" id="1.10.287.950:FF:000001">
    <property type="entry name" value="Methyl-accepting chemotaxis sensory transducer"/>
    <property type="match status" value="1"/>
</dbReference>
<dbReference type="AlphaFoldDB" id="A0A2G9C9T9"/>
<feature type="domain" description="Methyl-accepting transducer" evidence="8">
    <location>
        <begin position="276"/>
        <end position="505"/>
    </location>
</feature>
<dbReference type="PROSITE" id="PS50111">
    <property type="entry name" value="CHEMOTAXIS_TRANSDUC_2"/>
    <property type="match status" value="1"/>
</dbReference>
<evidence type="ECO:0000259" key="8">
    <source>
        <dbReference type="PROSITE" id="PS50111"/>
    </source>
</evidence>
<evidence type="ECO:0000256" key="7">
    <source>
        <dbReference type="SAM" id="Phobius"/>
    </source>
</evidence>
<dbReference type="PANTHER" id="PTHR43531:SF14">
    <property type="entry name" value="METHYL-ACCEPTING CHEMOTAXIS PROTEIN I-RELATED"/>
    <property type="match status" value="1"/>
</dbReference>
<evidence type="ECO:0000256" key="3">
    <source>
        <dbReference type="ARBA" id="ARBA00029447"/>
    </source>
</evidence>
<dbReference type="InterPro" id="IPR004089">
    <property type="entry name" value="MCPsignal_dom"/>
</dbReference>
<dbReference type="PANTHER" id="PTHR43531">
    <property type="entry name" value="PROTEIN ICFG"/>
    <property type="match status" value="1"/>
</dbReference>
<dbReference type="CDD" id="cd11386">
    <property type="entry name" value="MCP_signal"/>
    <property type="match status" value="1"/>
</dbReference>
<evidence type="ECO:0000256" key="1">
    <source>
        <dbReference type="ARBA" id="ARBA00004370"/>
    </source>
</evidence>
<keyword evidence="7" id="KW-0472">Membrane</keyword>
<sequence length="634" mass="65827">MNFSALMRQFSIRTRMIGAIGIVLALLMVVGSVGLFGMQSMRGQTQEFLEKSATRGQRVGALHGAMGEIRRYEKDMIINYEKPEVVKQAHAAWDKSRKAAAEHLDAIAALSPEDDKAVLLQIKASLETYAQKAANVVSQLEAGAYDHAAVADRLLGPAKDQVAQAEKQLEDVEKRMQAQAEDMRAGIEKTQGGVLWTFGLVLVFAAIVVVPLTLLNMQTICTPLAEAEALAEAIAEGDLSRAMKPVEGVDEASKLMRSLHHMQEALQAMVGQLRTAADSIRTASVEIASGNQDLSSRTEQTASNLQEAASSLVQLTGTVKQTADSARTANQLASSASGAAAKGGEVVSQVVSTMDEINASSKRISDIIGTIDGIAFQTNILALNAAVEAARAGEQGRGFAVVAGEVRSLAQRSAEAAREIKTLIGASVERVETGSRLVQEAGSTMSDIVSSVQRVTDIIGEITAASSEQSDGISQVNQGVSNLDQMTQQNAALVEQSAAAAESLKDQAERLGAVVDRFRVSGSTGALSAIAFTAKSSPSSSSSSTSSSSGATAPSTTFTAKPAPSFSAAPVPAVKPAAAAKPLSSPVKAAAKPARAALKPAAPKPVAPKSAPAPFTPPPAVPATTAADGDWETF</sequence>
<keyword evidence="7" id="KW-0812">Transmembrane</keyword>
<evidence type="ECO:0000256" key="5">
    <source>
        <dbReference type="SAM" id="Coils"/>
    </source>
</evidence>
<keyword evidence="5" id="KW-0175">Coiled coil</keyword>
<dbReference type="EMBL" id="PEOG01000024">
    <property type="protein sequence ID" value="PIM53211.1"/>
    <property type="molecule type" value="Genomic_DNA"/>
</dbReference>
<dbReference type="Proteomes" id="UP000231501">
    <property type="component" value="Unassembled WGS sequence"/>
</dbReference>